<keyword evidence="3" id="KW-1133">Transmembrane helix</keyword>
<evidence type="ECO:0000256" key="3">
    <source>
        <dbReference type="SAM" id="Phobius"/>
    </source>
</evidence>
<feature type="transmembrane region" description="Helical" evidence="3">
    <location>
        <begin position="352"/>
        <end position="378"/>
    </location>
</feature>
<evidence type="ECO:0000256" key="2">
    <source>
        <dbReference type="ARBA" id="ARBA00022840"/>
    </source>
</evidence>
<dbReference type="PROSITE" id="PS50893">
    <property type="entry name" value="ABC_TRANSPORTER_2"/>
    <property type="match status" value="1"/>
</dbReference>
<proteinExistence type="predicted"/>
<dbReference type="InterPro" id="IPR027417">
    <property type="entry name" value="P-loop_NTPase"/>
</dbReference>
<name>A0A0H3DQU6_EDWTF</name>
<dbReference type="GO" id="GO:0005524">
    <property type="term" value="F:ATP binding"/>
    <property type="evidence" value="ECO:0007669"/>
    <property type="project" value="UniProtKB-KW"/>
</dbReference>
<dbReference type="SUPFAM" id="SSF52540">
    <property type="entry name" value="P-loop containing nucleoside triphosphate hydrolases"/>
    <property type="match status" value="1"/>
</dbReference>
<dbReference type="Proteomes" id="UP000002230">
    <property type="component" value="Chromosome"/>
</dbReference>
<dbReference type="InterPro" id="IPR003439">
    <property type="entry name" value="ABC_transporter-like_ATP-bd"/>
</dbReference>
<dbReference type="Gene3D" id="3.40.50.300">
    <property type="entry name" value="P-loop containing nucleotide triphosphate hydrolases"/>
    <property type="match status" value="1"/>
</dbReference>
<reference evidence="5 6" key="2">
    <citation type="journal article" date="2011" name="BMC Immunol.">
        <title>Comparison of static immersion and intravenous injection systems for exposure of zebrafish embryos to the natural pathogen Edwardsiella tarda.</title>
        <authorList>
            <person name="van Soest J.J."/>
            <person name="Stockhammer O.W."/>
            <person name="Ordas A."/>
            <person name="Bloemberg G.V."/>
            <person name="Spaink H.P."/>
            <person name="Meijer A.H."/>
        </authorList>
    </citation>
    <scope>NUCLEOTIDE SEQUENCE [LARGE SCALE GENOMIC DNA]</scope>
    <source>
        <strain evidence="5 6">FL6-60</strain>
    </source>
</reference>
<dbReference type="SMART" id="SM00382">
    <property type="entry name" value="AAA"/>
    <property type="match status" value="1"/>
</dbReference>
<evidence type="ECO:0000259" key="4">
    <source>
        <dbReference type="PROSITE" id="PS50893"/>
    </source>
</evidence>
<evidence type="ECO:0000313" key="5">
    <source>
        <dbReference type="EMBL" id="ADM40402.1"/>
    </source>
</evidence>
<dbReference type="EMBL" id="CP002154">
    <property type="protein sequence ID" value="ADM40402.1"/>
    <property type="molecule type" value="Genomic_DNA"/>
</dbReference>
<dbReference type="InterPro" id="IPR039421">
    <property type="entry name" value="Type_1_exporter"/>
</dbReference>
<keyword evidence="2" id="KW-0067">ATP-binding</keyword>
<keyword evidence="3" id="KW-0472">Membrane</keyword>
<dbReference type="PANTHER" id="PTHR24221">
    <property type="entry name" value="ATP-BINDING CASSETTE SUB-FAMILY B"/>
    <property type="match status" value="1"/>
</dbReference>
<dbReference type="HOGENOM" id="CLU_417898_0_0_6"/>
<evidence type="ECO:0000256" key="1">
    <source>
        <dbReference type="ARBA" id="ARBA00022741"/>
    </source>
</evidence>
<feature type="transmembrane region" description="Helical" evidence="3">
    <location>
        <begin position="158"/>
        <end position="179"/>
    </location>
</feature>
<keyword evidence="1" id="KW-0547">Nucleotide-binding</keyword>
<dbReference type="InterPro" id="IPR003593">
    <property type="entry name" value="AAA+_ATPase"/>
</dbReference>
<dbReference type="PATRIC" id="fig|718251.5.peg.287"/>
<keyword evidence="6" id="KW-1185">Reference proteome</keyword>
<dbReference type="AlphaFoldDB" id="A0A0H3DQU6"/>
<feature type="transmembrane region" description="Helical" evidence="3">
    <location>
        <begin position="234"/>
        <end position="255"/>
    </location>
</feature>
<sequence length="655" mass="74506">MKNNFFDIMRKYCFIEGERFNTKNKSTEMQDVIININEYIVNYFFEFTVTSVSYQNNMSLPKTFVVEWGESNYIILQRESNRLINLTSSITIANDDLINKRVFFLSKELKKIDDNDAFSAIKKMTPRASYFSLGLIFFALITPLYSNLFNTRLIYSDSYNSIFFVTGVFILFVILELLLKSIVYAKTAQQVKTNNITCNAFYLYLLKLSNCRNAAVKIRTIDSSATALWESYPLIPVDFSLALLFLVCLFSMMSIYAFPLFIYYIILTFLCVYVRFSAYKKTLQTNTSSYEKMSTLISLEEKRKELKFLRGNFCEKLLMDKTTKDEYTKMEMNIDNHHWAELIKSNSFVSMVVMFICSYFAVVNGALTTASIIAIMIINSRLSGALVGGINKMYLSKLHAFHIKSSLGELLKDRDQCISHNGIAISHIENFSVSHLTIPFLDSALVNGLSLSAVPGDIIGITGASGTGKSSLIKALSNSFNDYSGTIKLNNVDIKNVSADYINNCISYHSTNSRFIKGTLRENFMVYGIVNDQDIIDILSLCCKKLTLSRENIDEKYVDELNLSNGERQKVLLCMALFKKPEVIFLDESTSFLSSADAITFLEEIKSCYAHAIVFFATHDIALKNMFTQIVTLPYGEVMSHNDSVINIPMLKIKR</sequence>
<keyword evidence="3" id="KW-0812">Transmembrane</keyword>
<dbReference type="GO" id="GO:0016887">
    <property type="term" value="F:ATP hydrolysis activity"/>
    <property type="evidence" value="ECO:0007669"/>
    <property type="project" value="InterPro"/>
</dbReference>
<evidence type="ECO:0000313" key="6">
    <source>
        <dbReference type="Proteomes" id="UP000002230"/>
    </source>
</evidence>
<dbReference type="Pfam" id="PF00005">
    <property type="entry name" value="ABC_tran"/>
    <property type="match status" value="1"/>
</dbReference>
<feature type="transmembrane region" description="Helical" evidence="3">
    <location>
        <begin position="261"/>
        <end position="278"/>
    </location>
</feature>
<feature type="transmembrane region" description="Helical" evidence="3">
    <location>
        <begin position="128"/>
        <end position="146"/>
    </location>
</feature>
<gene>
    <name evidence="5" type="ordered locus">ETAF_0278</name>
</gene>
<dbReference type="KEGG" id="etd:ETAF_0278"/>
<feature type="domain" description="ABC transporter" evidence="4">
    <location>
        <begin position="426"/>
        <end position="654"/>
    </location>
</feature>
<protein>
    <submittedName>
        <fullName evidence="5">ABC Transporter</fullName>
    </submittedName>
</protein>
<accession>A0A0H3DQU6</accession>
<reference evidence="6" key="1">
    <citation type="submission" date="2010-08" db="EMBL/GenBank/DDBJ databases">
        <title>Genome comparisons of Edwardsiella bacteria analysed using deep sequencing technology.</title>
        <authorList>
            <person name="van Soest J.J."/>
            <person name="Henkel C.V."/>
            <person name="Jansen H.J."/>
            <person name="van den Hondel C.A.M.J.J."/>
            <person name="Bloemberg G.V."/>
            <person name="Meijer A.H."/>
            <person name="Spaink H.P."/>
        </authorList>
    </citation>
    <scope>NUCLEOTIDE SEQUENCE [LARGE SCALE GENOMIC DNA]</scope>
    <source>
        <strain evidence="6">FL6-60</strain>
    </source>
</reference>
<organism evidence="5 6">
    <name type="scientific">Edwardsiella tarda (strain FL6-60)</name>
    <dbReference type="NCBI Taxonomy" id="718251"/>
    <lineage>
        <taxon>Bacteria</taxon>
        <taxon>Pseudomonadati</taxon>
        <taxon>Pseudomonadota</taxon>
        <taxon>Gammaproteobacteria</taxon>
        <taxon>Enterobacterales</taxon>
        <taxon>Hafniaceae</taxon>
        <taxon>Edwardsiella</taxon>
    </lineage>
</organism>
<dbReference type="PANTHER" id="PTHR24221:SF654">
    <property type="entry name" value="ATP-BINDING CASSETTE SUB-FAMILY B MEMBER 6"/>
    <property type="match status" value="1"/>
</dbReference>
<dbReference type="GO" id="GO:0034040">
    <property type="term" value="F:ATPase-coupled lipid transmembrane transporter activity"/>
    <property type="evidence" value="ECO:0007669"/>
    <property type="project" value="TreeGrafter"/>
</dbReference>